<dbReference type="InterPro" id="IPR003825">
    <property type="entry name" value="Colicin-V_CvpA"/>
</dbReference>
<feature type="transmembrane region" description="Helical" evidence="5">
    <location>
        <begin position="31"/>
        <end position="53"/>
    </location>
</feature>
<dbReference type="InterPro" id="IPR052719">
    <property type="entry name" value="CvpA-like"/>
</dbReference>
<reference evidence="6" key="1">
    <citation type="submission" date="2017-02" db="EMBL/GenBank/DDBJ databases">
        <authorList>
            <person name="Regsiter A."/>
            <person name="William W."/>
        </authorList>
    </citation>
    <scope>NUCLEOTIDE SEQUENCE</scope>
    <source>
        <strain evidence="6">BdmA 4</strain>
    </source>
</reference>
<proteinExistence type="predicted"/>
<sequence>MSTIDWVFSALVIILAARCFSRGFVHEVLTVASIAVGILAGLLLSNTVIVQILPKVGASTLPYQVQYIIAFLLCFIVGFILMKIIERMIREGLEAISLDVFDRILGLVLGIAEGFIVVGLFIVILQIQSLVDVKSILANSMYVKLLGPIIEPAIGSSLAPILKNENIPNIIQNFKGK</sequence>
<evidence type="ECO:0000256" key="4">
    <source>
        <dbReference type="ARBA" id="ARBA00023136"/>
    </source>
</evidence>
<accession>A0A3P3XTP4</accession>
<feature type="transmembrane region" description="Helical" evidence="5">
    <location>
        <begin position="104"/>
        <end position="125"/>
    </location>
</feature>
<comment type="subcellular location">
    <subcellularLocation>
        <location evidence="1">Membrane</location>
        <topology evidence="1">Multi-pass membrane protein</topology>
    </subcellularLocation>
</comment>
<dbReference type="PANTHER" id="PTHR36926">
    <property type="entry name" value="COLICIN V PRODUCTION PROTEIN"/>
    <property type="match status" value="1"/>
</dbReference>
<dbReference type="EMBL" id="FWDO01000005">
    <property type="protein sequence ID" value="SLM19459.1"/>
    <property type="molecule type" value="Genomic_DNA"/>
</dbReference>
<evidence type="ECO:0000256" key="5">
    <source>
        <dbReference type="SAM" id="Phobius"/>
    </source>
</evidence>
<dbReference type="PANTHER" id="PTHR36926:SF1">
    <property type="entry name" value="COLICIN V PRODUCTION PROTEIN"/>
    <property type="match status" value="1"/>
</dbReference>
<evidence type="ECO:0000256" key="3">
    <source>
        <dbReference type="ARBA" id="ARBA00022989"/>
    </source>
</evidence>
<evidence type="ECO:0000256" key="2">
    <source>
        <dbReference type="ARBA" id="ARBA00022692"/>
    </source>
</evidence>
<dbReference type="Pfam" id="PF02674">
    <property type="entry name" value="Colicin_V"/>
    <property type="match status" value="1"/>
</dbReference>
<name>A0A3P3XTP4_9SPIR</name>
<dbReference type="GO" id="GO:0009403">
    <property type="term" value="P:toxin biosynthetic process"/>
    <property type="evidence" value="ECO:0007669"/>
    <property type="project" value="InterPro"/>
</dbReference>
<keyword evidence="2 5" id="KW-0812">Transmembrane</keyword>
<protein>
    <submittedName>
        <fullName evidence="6">Putative CvpA family protein</fullName>
    </submittedName>
</protein>
<dbReference type="AlphaFoldDB" id="A0A3P3XTP4"/>
<evidence type="ECO:0000256" key="1">
    <source>
        <dbReference type="ARBA" id="ARBA00004141"/>
    </source>
</evidence>
<feature type="transmembrane region" description="Helical" evidence="5">
    <location>
        <begin position="65"/>
        <end position="84"/>
    </location>
</feature>
<organism evidence="6">
    <name type="scientific">uncultured spirochete</name>
    <dbReference type="NCBI Taxonomy" id="156406"/>
    <lineage>
        <taxon>Bacteria</taxon>
        <taxon>Pseudomonadati</taxon>
        <taxon>Spirochaetota</taxon>
        <taxon>Spirochaetia</taxon>
        <taxon>Spirochaetales</taxon>
        <taxon>environmental samples</taxon>
    </lineage>
</organism>
<evidence type="ECO:0000313" key="6">
    <source>
        <dbReference type="EMBL" id="SLM19459.1"/>
    </source>
</evidence>
<keyword evidence="4 5" id="KW-0472">Membrane</keyword>
<keyword evidence="3 5" id="KW-1133">Transmembrane helix</keyword>
<dbReference type="GO" id="GO:0016020">
    <property type="term" value="C:membrane"/>
    <property type="evidence" value="ECO:0007669"/>
    <property type="project" value="UniProtKB-SubCell"/>
</dbReference>
<gene>
    <name evidence="6" type="ORF">SPIRO4BDMA_50974</name>
</gene>